<dbReference type="Gene3D" id="1.10.10.60">
    <property type="entry name" value="Homeodomain-like"/>
    <property type="match status" value="1"/>
</dbReference>
<dbReference type="PROSITE" id="PS01124">
    <property type="entry name" value="HTH_ARAC_FAMILY_2"/>
    <property type="match status" value="1"/>
</dbReference>
<evidence type="ECO:0000313" key="5">
    <source>
        <dbReference type="EMBL" id="GLK62948.1"/>
    </source>
</evidence>
<keyword evidence="3" id="KW-0804">Transcription</keyword>
<dbReference type="InterPro" id="IPR050204">
    <property type="entry name" value="AraC_XylS_family_regulators"/>
</dbReference>
<dbReference type="EMBL" id="BSFH01000008">
    <property type="protein sequence ID" value="GLK62948.1"/>
    <property type="molecule type" value="Genomic_DNA"/>
</dbReference>
<organism evidence="5 6">
    <name type="scientific">Paracoccus kondratievae</name>
    <dbReference type="NCBI Taxonomy" id="135740"/>
    <lineage>
        <taxon>Bacteria</taxon>
        <taxon>Pseudomonadati</taxon>
        <taxon>Pseudomonadota</taxon>
        <taxon>Alphaproteobacteria</taxon>
        <taxon>Rhodobacterales</taxon>
        <taxon>Paracoccaceae</taxon>
        <taxon>Paracoccus</taxon>
    </lineage>
</organism>
<dbReference type="GO" id="GO:0003700">
    <property type="term" value="F:DNA-binding transcription factor activity"/>
    <property type="evidence" value="ECO:0007669"/>
    <property type="project" value="InterPro"/>
</dbReference>
<evidence type="ECO:0000313" key="6">
    <source>
        <dbReference type="Proteomes" id="UP001143349"/>
    </source>
</evidence>
<protein>
    <submittedName>
        <fullName evidence="5">Transcriptional regulator</fullName>
    </submittedName>
</protein>
<keyword evidence="6" id="KW-1185">Reference proteome</keyword>
<dbReference type="RefSeq" id="WP_271179104.1">
    <property type="nucleotide sequence ID" value="NZ_BSFH01000008.1"/>
</dbReference>
<sequence>MNYSRFQPSKDLASFVKFFWTLEVSPEESAEKQRVVPDGCIEMAFILGDDIKRYTSENDYIIQPRAMVLGQTLAPFYIQPTGYVHTFAASFFPYSFSSFVSKPIKSLTNKETSIYDLFEHNEARSLEQKIIEALTTGERINILEAFLFSRLSDQRTIERIVKATVKTLFSRNGNISINEITNSDHSKKRQMERQFLDIVGISPKQLCKVIRLQAALKALINQEGRLTHIAHESNYYDQSHFIKDFKEFTGIRPSDFFGEKSMMLSSLIYK</sequence>
<dbReference type="GO" id="GO:0043565">
    <property type="term" value="F:sequence-specific DNA binding"/>
    <property type="evidence" value="ECO:0007669"/>
    <property type="project" value="InterPro"/>
</dbReference>
<dbReference type="SMART" id="SM00342">
    <property type="entry name" value="HTH_ARAC"/>
    <property type="match status" value="1"/>
</dbReference>
<reference evidence="5" key="2">
    <citation type="submission" date="2023-01" db="EMBL/GenBank/DDBJ databases">
        <authorList>
            <person name="Sun Q."/>
            <person name="Evtushenko L."/>
        </authorList>
    </citation>
    <scope>NUCLEOTIDE SEQUENCE</scope>
    <source>
        <strain evidence="5">VKM B-2222</strain>
    </source>
</reference>
<proteinExistence type="predicted"/>
<dbReference type="InterPro" id="IPR018060">
    <property type="entry name" value="HTH_AraC"/>
</dbReference>
<dbReference type="InterPro" id="IPR009057">
    <property type="entry name" value="Homeodomain-like_sf"/>
</dbReference>
<evidence type="ECO:0000259" key="4">
    <source>
        <dbReference type="PROSITE" id="PS01124"/>
    </source>
</evidence>
<reference evidence="5" key="1">
    <citation type="journal article" date="2014" name="Int. J. Syst. Evol. Microbiol.">
        <title>Complete genome sequence of Corynebacterium casei LMG S-19264T (=DSM 44701T), isolated from a smear-ripened cheese.</title>
        <authorList>
            <consortium name="US DOE Joint Genome Institute (JGI-PGF)"/>
            <person name="Walter F."/>
            <person name="Albersmeier A."/>
            <person name="Kalinowski J."/>
            <person name="Ruckert C."/>
        </authorList>
    </citation>
    <scope>NUCLEOTIDE SEQUENCE</scope>
    <source>
        <strain evidence="5">VKM B-2222</strain>
    </source>
</reference>
<name>A0AAD3NWB0_9RHOB</name>
<dbReference type="InterPro" id="IPR046532">
    <property type="entry name" value="DUF6597"/>
</dbReference>
<dbReference type="PANTHER" id="PTHR46796:SF13">
    <property type="entry name" value="HTH-TYPE TRANSCRIPTIONAL ACTIVATOR RHAS"/>
    <property type="match status" value="1"/>
</dbReference>
<dbReference type="AlphaFoldDB" id="A0AAD3NWB0"/>
<evidence type="ECO:0000256" key="2">
    <source>
        <dbReference type="ARBA" id="ARBA00023125"/>
    </source>
</evidence>
<keyword evidence="2" id="KW-0238">DNA-binding</keyword>
<dbReference type="SUPFAM" id="SSF46689">
    <property type="entry name" value="Homeodomain-like"/>
    <property type="match status" value="1"/>
</dbReference>
<gene>
    <name evidence="5" type="ORF">GCM10017635_04170</name>
</gene>
<feature type="domain" description="HTH araC/xylS-type" evidence="4">
    <location>
        <begin position="158"/>
        <end position="259"/>
    </location>
</feature>
<keyword evidence="1" id="KW-0805">Transcription regulation</keyword>
<dbReference type="Pfam" id="PF20240">
    <property type="entry name" value="DUF6597"/>
    <property type="match status" value="1"/>
</dbReference>
<dbReference type="PANTHER" id="PTHR46796">
    <property type="entry name" value="HTH-TYPE TRANSCRIPTIONAL ACTIVATOR RHAS-RELATED"/>
    <property type="match status" value="1"/>
</dbReference>
<evidence type="ECO:0000256" key="3">
    <source>
        <dbReference type="ARBA" id="ARBA00023163"/>
    </source>
</evidence>
<comment type="caution">
    <text evidence="5">The sequence shown here is derived from an EMBL/GenBank/DDBJ whole genome shotgun (WGS) entry which is preliminary data.</text>
</comment>
<evidence type="ECO:0000256" key="1">
    <source>
        <dbReference type="ARBA" id="ARBA00023015"/>
    </source>
</evidence>
<accession>A0AAD3NWB0</accession>
<dbReference type="Pfam" id="PF12833">
    <property type="entry name" value="HTH_18"/>
    <property type="match status" value="1"/>
</dbReference>
<dbReference type="Proteomes" id="UP001143349">
    <property type="component" value="Unassembled WGS sequence"/>
</dbReference>